<comment type="caution">
    <text evidence="1">The sequence shown here is derived from an EMBL/GenBank/DDBJ whole genome shotgun (WGS) entry which is preliminary data.</text>
</comment>
<organism evidence="1 2">
    <name type="scientific">Nitzschia inconspicua</name>
    <dbReference type="NCBI Taxonomy" id="303405"/>
    <lineage>
        <taxon>Eukaryota</taxon>
        <taxon>Sar</taxon>
        <taxon>Stramenopiles</taxon>
        <taxon>Ochrophyta</taxon>
        <taxon>Bacillariophyta</taxon>
        <taxon>Bacillariophyceae</taxon>
        <taxon>Bacillariophycidae</taxon>
        <taxon>Bacillariales</taxon>
        <taxon>Bacillariaceae</taxon>
        <taxon>Nitzschia</taxon>
    </lineage>
</organism>
<gene>
    <name evidence="1" type="ORF">IV203_000133</name>
</gene>
<evidence type="ECO:0000313" key="2">
    <source>
        <dbReference type="Proteomes" id="UP000693970"/>
    </source>
</evidence>
<reference evidence="1" key="1">
    <citation type="journal article" date="2021" name="Sci. Rep.">
        <title>Diploid genomic architecture of Nitzschia inconspicua, an elite biomass production diatom.</title>
        <authorList>
            <person name="Oliver A."/>
            <person name="Podell S."/>
            <person name="Pinowska A."/>
            <person name="Traller J.C."/>
            <person name="Smith S.R."/>
            <person name="McClure R."/>
            <person name="Beliaev A."/>
            <person name="Bohutskyi P."/>
            <person name="Hill E.A."/>
            <person name="Rabines A."/>
            <person name="Zheng H."/>
            <person name="Allen L.Z."/>
            <person name="Kuo A."/>
            <person name="Grigoriev I.V."/>
            <person name="Allen A.E."/>
            <person name="Hazlebeck D."/>
            <person name="Allen E.E."/>
        </authorList>
    </citation>
    <scope>NUCLEOTIDE SEQUENCE</scope>
    <source>
        <strain evidence="1">Hildebrandi</strain>
    </source>
</reference>
<dbReference type="AlphaFoldDB" id="A0A9K3L4Z2"/>
<protein>
    <submittedName>
        <fullName evidence="1">Uncharacterized protein</fullName>
    </submittedName>
</protein>
<dbReference type="OrthoDB" id="5876240at2759"/>
<dbReference type="Proteomes" id="UP000693970">
    <property type="component" value="Unassembled WGS sequence"/>
</dbReference>
<reference evidence="1" key="2">
    <citation type="submission" date="2021-04" db="EMBL/GenBank/DDBJ databases">
        <authorList>
            <person name="Podell S."/>
        </authorList>
    </citation>
    <scope>NUCLEOTIDE SEQUENCE</scope>
    <source>
        <strain evidence="1">Hildebrandi</strain>
    </source>
</reference>
<dbReference type="EMBL" id="JAGRRH010000015">
    <property type="protein sequence ID" value="KAG7355447.1"/>
    <property type="molecule type" value="Genomic_DNA"/>
</dbReference>
<proteinExistence type="predicted"/>
<evidence type="ECO:0000313" key="1">
    <source>
        <dbReference type="EMBL" id="KAG7355447.1"/>
    </source>
</evidence>
<accession>A0A9K3L4Z2</accession>
<name>A0A9K3L4Z2_9STRA</name>
<keyword evidence="2" id="KW-1185">Reference proteome</keyword>
<sequence length="252" mass="28856">MVKKVGIGAVCSAPLRYMRPLRVIQTKHPQIVGTPRIEQLLALRKELKRLNKRLQVCIVFRHDDFPNEEIYCHERFCRVEVESPTAQLFGDIEADEDVEVVEEEEPTDELPAEVQPHSVGVDDRFLLRNDGFNVDDDRDPAPENIPVPGETLNDQQTWGWGGRCHRKVFGAADDKPKLIQLTDSESKLMTILSLFLCLFPATYLDEVLLAEINRNLDKEKARRIGLGEFLRFLGLWYYMAGLRRILTLTAGL</sequence>